<dbReference type="AlphaFoldDB" id="A0A6M5Z432"/>
<dbReference type="InterPro" id="IPR034683">
    <property type="entry name" value="IspD/TarI"/>
</dbReference>
<protein>
    <recommendedName>
        <fullName evidence="3">2-C-methyl-D-erythritol 4-phosphate cytidylyltransferase</fullName>
        <ecNumber evidence="3">2.7.7.60</ecNumber>
    </recommendedName>
    <alternativeName>
        <fullName evidence="3">4-diphosphocytidyl-2C-methyl-D-erythritol synthase</fullName>
    </alternativeName>
    <alternativeName>
        <fullName evidence="3">MEP cytidylyltransferase</fullName>
        <shortName evidence="3">MCT</shortName>
    </alternativeName>
</protein>
<dbReference type="Gene3D" id="3.90.550.10">
    <property type="entry name" value="Spore Coat Polysaccharide Biosynthesis Protein SpsA, Chain A"/>
    <property type="match status" value="1"/>
</dbReference>
<evidence type="ECO:0000256" key="2">
    <source>
        <dbReference type="ARBA" id="ARBA00022695"/>
    </source>
</evidence>
<reference evidence="6" key="1">
    <citation type="submission" date="2020-05" db="EMBL/GenBank/DDBJ databases">
        <title>Frigoriglobus tundricola gen. nov., sp. nov., a psychrotolerant cellulolytic planctomycete of the family Gemmataceae with two divergent copies of 16S rRNA gene.</title>
        <authorList>
            <person name="Kulichevskaya I.S."/>
            <person name="Ivanova A.A."/>
            <person name="Naumoff D.G."/>
            <person name="Beletsky A.V."/>
            <person name="Rijpstra W.I.C."/>
            <person name="Sinninghe Damste J.S."/>
            <person name="Mardanov A.V."/>
            <person name="Ravin N.V."/>
            <person name="Dedysh S.N."/>
        </authorList>
    </citation>
    <scope>NUCLEOTIDE SEQUENCE [LARGE SCALE GENOMIC DNA]</scope>
    <source>
        <strain evidence="6">PL17</strain>
    </source>
</reference>
<dbReference type="UniPathway" id="UPA00056">
    <property type="reaction ID" value="UER00093"/>
</dbReference>
<evidence type="ECO:0000256" key="3">
    <source>
        <dbReference type="HAMAP-Rule" id="MF_00108"/>
    </source>
</evidence>
<gene>
    <name evidence="3" type="primary">ispD</name>
    <name evidence="5" type="ORF">FTUN_8657</name>
</gene>
<comment type="similarity">
    <text evidence="3">Belongs to the IspD/TarI cytidylyltransferase family. IspD subfamily.</text>
</comment>
<feature type="site" description="Transition state stabilizer" evidence="3">
    <location>
        <position position="16"/>
    </location>
</feature>
<dbReference type="Pfam" id="PF01128">
    <property type="entry name" value="IspD"/>
    <property type="match status" value="1"/>
</dbReference>
<organism evidence="5 6">
    <name type="scientific">Frigoriglobus tundricola</name>
    <dbReference type="NCBI Taxonomy" id="2774151"/>
    <lineage>
        <taxon>Bacteria</taxon>
        <taxon>Pseudomonadati</taxon>
        <taxon>Planctomycetota</taxon>
        <taxon>Planctomycetia</taxon>
        <taxon>Gemmatales</taxon>
        <taxon>Gemmataceae</taxon>
        <taxon>Frigoriglobus</taxon>
    </lineage>
</organism>
<keyword evidence="6" id="KW-1185">Reference proteome</keyword>
<evidence type="ECO:0000256" key="1">
    <source>
        <dbReference type="ARBA" id="ARBA00022679"/>
    </source>
</evidence>
<dbReference type="GO" id="GO:0050518">
    <property type="term" value="F:2-C-methyl-D-erythritol 4-phosphate cytidylyltransferase activity"/>
    <property type="evidence" value="ECO:0007669"/>
    <property type="project" value="UniProtKB-UniRule"/>
</dbReference>
<dbReference type="InterPro" id="IPR001228">
    <property type="entry name" value="IspD"/>
</dbReference>
<dbReference type="PANTHER" id="PTHR32125">
    <property type="entry name" value="2-C-METHYL-D-ERYTHRITOL 4-PHOSPHATE CYTIDYLYLTRANSFERASE, CHLOROPLASTIC"/>
    <property type="match status" value="1"/>
</dbReference>
<dbReference type="HAMAP" id="MF_00108">
    <property type="entry name" value="IspD"/>
    <property type="match status" value="1"/>
</dbReference>
<comment type="catalytic activity">
    <reaction evidence="3">
        <text>2-C-methyl-D-erythritol 4-phosphate + CTP + H(+) = 4-CDP-2-C-methyl-D-erythritol + diphosphate</text>
        <dbReference type="Rhea" id="RHEA:13429"/>
        <dbReference type="ChEBI" id="CHEBI:15378"/>
        <dbReference type="ChEBI" id="CHEBI:33019"/>
        <dbReference type="ChEBI" id="CHEBI:37563"/>
        <dbReference type="ChEBI" id="CHEBI:57823"/>
        <dbReference type="ChEBI" id="CHEBI:58262"/>
        <dbReference type="EC" id="2.7.7.60"/>
    </reaction>
</comment>
<accession>A0A6M5Z432</accession>
<feature type="compositionally biased region" description="Low complexity" evidence="4">
    <location>
        <begin position="231"/>
        <end position="243"/>
    </location>
</feature>
<dbReference type="PANTHER" id="PTHR32125:SF4">
    <property type="entry name" value="2-C-METHYL-D-ERYTHRITOL 4-PHOSPHATE CYTIDYLYLTRANSFERASE, CHLOROPLASTIC"/>
    <property type="match status" value="1"/>
</dbReference>
<dbReference type="EC" id="2.7.7.60" evidence="3"/>
<name>A0A6M5Z432_9BACT</name>
<sequence length="250" mass="26818">MSRFAVIIPAAGRSSRFGGLEKKPFVTLDGRPVWQRAAEPFWSRPDVSRVYLVLAKEDRDDFRRRFGHLLAFANAEIVEGGAERFESVANALALVPEDVPFVAVHDAVRPLVTGALVDAVLCAAEEHGAAMPAVAVADTLKQVDPATNRITGTVPRAGVWQAQTPQIFRRDWLAAAYARRGGIAGAITDDAQLLEAIGHSVVVVPGSATNFKITTKDDLELADAVLKARAARTASPPRPASGAFDDDAKW</sequence>
<dbReference type="Proteomes" id="UP000503447">
    <property type="component" value="Chromosome"/>
</dbReference>
<evidence type="ECO:0000313" key="5">
    <source>
        <dbReference type="EMBL" id="QJX01019.1"/>
    </source>
</evidence>
<dbReference type="KEGG" id="ftj:FTUN_8657"/>
<keyword evidence="2 3" id="KW-0548">Nucleotidyltransferase</keyword>
<dbReference type="RefSeq" id="WP_171475649.1">
    <property type="nucleotide sequence ID" value="NZ_CP053452.2"/>
</dbReference>
<dbReference type="EMBL" id="CP053452">
    <property type="protein sequence ID" value="QJX01019.1"/>
    <property type="molecule type" value="Genomic_DNA"/>
</dbReference>
<dbReference type="CDD" id="cd02516">
    <property type="entry name" value="CDP-ME_synthetase"/>
    <property type="match status" value="1"/>
</dbReference>
<evidence type="ECO:0000313" key="6">
    <source>
        <dbReference type="Proteomes" id="UP000503447"/>
    </source>
</evidence>
<proteinExistence type="inferred from homology"/>
<feature type="site" description="Transition state stabilizer" evidence="3">
    <location>
        <position position="23"/>
    </location>
</feature>
<dbReference type="SUPFAM" id="SSF53448">
    <property type="entry name" value="Nucleotide-diphospho-sugar transferases"/>
    <property type="match status" value="1"/>
</dbReference>
<feature type="site" description="Positions MEP for the nucleophilic attack" evidence="3">
    <location>
        <position position="156"/>
    </location>
</feature>
<comment type="function">
    <text evidence="3">Catalyzes the formation of 4-diphosphocytidyl-2-C-methyl-D-erythritol from CTP and 2-C-methyl-D-erythritol 4-phosphate (MEP).</text>
</comment>
<dbReference type="InterPro" id="IPR029044">
    <property type="entry name" value="Nucleotide-diphossugar_trans"/>
</dbReference>
<keyword evidence="3" id="KW-0414">Isoprene biosynthesis</keyword>
<feature type="site" description="Positions MEP for the nucleophilic attack" evidence="3">
    <location>
        <position position="212"/>
    </location>
</feature>
<dbReference type="NCBIfam" id="TIGR00453">
    <property type="entry name" value="ispD"/>
    <property type="match status" value="1"/>
</dbReference>
<comment type="pathway">
    <text evidence="3">Isoprenoid biosynthesis; isopentenyl diphosphate biosynthesis via DXP pathway; isopentenyl diphosphate from 1-deoxy-D-xylulose 5-phosphate: step 2/6.</text>
</comment>
<dbReference type="InterPro" id="IPR050088">
    <property type="entry name" value="IspD/TarI_cytidylyltransf_bact"/>
</dbReference>
<evidence type="ECO:0000256" key="4">
    <source>
        <dbReference type="SAM" id="MobiDB-lite"/>
    </source>
</evidence>
<dbReference type="GO" id="GO:0019288">
    <property type="term" value="P:isopentenyl diphosphate biosynthetic process, methylerythritol 4-phosphate pathway"/>
    <property type="evidence" value="ECO:0007669"/>
    <property type="project" value="UniProtKB-UniRule"/>
</dbReference>
<keyword evidence="1 3" id="KW-0808">Transferase</keyword>
<dbReference type="FunFam" id="3.90.550.10:FF:000003">
    <property type="entry name" value="2-C-methyl-D-erythritol 4-phosphate cytidylyltransferase"/>
    <property type="match status" value="1"/>
</dbReference>
<feature type="region of interest" description="Disordered" evidence="4">
    <location>
        <begin position="230"/>
        <end position="250"/>
    </location>
</feature>